<name>A0AAC8WD96_9LACO</name>
<protein>
    <recommendedName>
        <fullName evidence="6">DnaD domain-containing protein</fullName>
    </recommendedName>
</protein>
<evidence type="ECO:0000313" key="5">
    <source>
        <dbReference type="Proteomes" id="UP000067203"/>
    </source>
</evidence>
<reference evidence="5" key="1">
    <citation type="submission" date="2015-10" db="EMBL/GenBank/DDBJ databases">
        <title>Bioinformatic analysis of the first complete genome sequence of Lactobacillus kunkeei strain MP2, an Apis mellifera gut isolate.</title>
        <authorList>
            <person name="Asenjo F."/>
            <person name="Olmos A."/>
            <person name="Henriquez-Piskulich P."/>
            <person name="Aldea P."/>
            <person name="Ugalde J.A."/>
            <person name="Trombert A.N."/>
        </authorList>
    </citation>
    <scope>NUCLEOTIDE SEQUENCE [LARGE SCALE GENOMIC DNA]</scope>
    <source>
        <strain evidence="5">MP2</strain>
    </source>
</reference>
<dbReference type="RefSeq" id="WP_060470991.1">
    <property type="nucleotide sequence ID" value="NZ_CP012920.1"/>
</dbReference>
<sequence>MTDQWREVDPLSKFILLADDDLSDLQRTSLDVLYQPIIGVLPYALINNFWRMSHEKKAHQAHSHFETLSYLSVDMKSFYDARLRLEAAGLMKTYIKTSDKGEKQYVYRLVSPLSVNNFFMDDLLSVSLLQVIGEDRYVDLYNEFIRPGFDLSEYKDVSKNFLQVFNIRDSEVTNTPKAVQRVKNSIKDNSNDVKAGPVIEKSDDFDFNLLLDMLNQSYVNTSDVKKNINLINSEHQLYGIDEIEMAKLIEKATNVTNNVFDPNNFKILVSRQFQSNAANISREATTADKSTETDSNELNAQERQLIKSATEYAPIEFLNYLKNAKGGYVHSNEERMISDLVSRQILKPEVINMIVYHLLIDQEKSGLNKNLFEAIADNWSQNNVTDASNAITFIKNRQKELSKPSRKRAYNSRKLNVKETLPDWAKDNEKQKEYGKVRDYTRQELESRLEKFRKNRKEGRE</sequence>
<feature type="domain" description="DnaB/C C-terminal" evidence="2">
    <location>
        <begin position="319"/>
        <end position="391"/>
    </location>
</feature>
<gene>
    <name evidence="4" type="ORF">APS55_06945</name>
</gene>
<evidence type="ECO:0008006" key="6">
    <source>
        <dbReference type="Google" id="ProtNLM"/>
    </source>
</evidence>
<reference evidence="4 5" key="2">
    <citation type="journal article" date="2016" name="PeerJ">
        <title>Genome sequencing and analysis of the first complete genome of Lactobacillus kunkeei strain MP2, an Apis mellifera gut isolate.</title>
        <authorList>
            <person name="Asenjo F."/>
            <person name="Olmos A."/>
            <person name="Henriquez-Piskulich P."/>
            <person name="Polanco V."/>
            <person name="Aldea P."/>
            <person name="Ugalde J.A."/>
            <person name="Trombert A.N."/>
        </authorList>
    </citation>
    <scope>NUCLEOTIDE SEQUENCE [LARGE SCALE GENOMIC DNA]</scope>
    <source>
        <strain evidence="4 5">MP2</strain>
    </source>
</reference>
<dbReference type="InterPro" id="IPR058660">
    <property type="entry name" value="WHD_DnaB"/>
</dbReference>
<dbReference type="InterPro" id="IPR006343">
    <property type="entry name" value="DnaB/C_C"/>
</dbReference>
<feature type="domain" description="Replicative helicase loading/DNA remodeling protein DnaB N-terminal winged helix" evidence="3">
    <location>
        <begin position="10"/>
        <end position="259"/>
    </location>
</feature>
<proteinExistence type="inferred from homology"/>
<evidence type="ECO:0000313" key="4">
    <source>
        <dbReference type="EMBL" id="ALJ31963.1"/>
    </source>
</evidence>
<organism evidence="4 5">
    <name type="scientific">Apilactobacillus kunkeei</name>
    <dbReference type="NCBI Taxonomy" id="148814"/>
    <lineage>
        <taxon>Bacteria</taxon>
        <taxon>Bacillati</taxon>
        <taxon>Bacillota</taxon>
        <taxon>Bacilli</taxon>
        <taxon>Lactobacillales</taxon>
        <taxon>Lactobacillaceae</taxon>
        <taxon>Apilactobacillus</taxon>
    </lineage>
</organism>
<dbReference type="KEGG" id="lku:APS55_06945"/>
<dbReference type="Pfam" id="PF07261">
    <property type="entry name" value="DnaB_2"/>
    <property type="match status" value="1"/>
</dbReference>
<evidence type="ECO:0000256" key="1">
    <source>
        <dbReference type="ARBA" id="ARBA00093462"/>
    </source>
</evidence>
<dbReference type="Pfam" id="PF25888">
    <property type="entry name" value="WHD_DnaB"/>
    <property type="match status" value="1"/>
</dbReference>
<accession>A0AAC8WD96</accession>
<dbReference type="AlphaFoldDB" id="A0AAC8WD96"/>
<evidence type="ECO:0000259" key="3">
    <source>
        <dbReference type="Pfam" id="PF25888"/>
    </source>
</evidence>
<dbReference type="Proteomes" id="UP000067203">
    <property type="component" value="Chromosome"/>
</dbReference>
<evidence type="ECO:0000259" key="2">
    <source>
        <dbReference type="Pfam" id="PF07261"/>
    </source>
</evidence>
<comment type="similarity">
    <text evidence="1">Belongs to the DnaB/DnaD family.</text>
</comment>
<dbReference type="EMBL" id="CP012920">
    <property type="protein sequence ID" value="ALJ31963.1"/>
    <property type="molecule type" value="Genomic_DNA"/>
</dbReference>